<sequence length="96" mass="10667">MAVTASKAVAYKGGGRRYLTLRAACAAEARALLNTRCECEFMDHGPMGSEHLVCWYHEEERNAVLMRRLTGGYMRRFRESLKATGGDHGRTSQGSV</sequence>
<organism evidence="1">
    <name type="scientific">Pseudomonas sp. Hg7Tf</name>
    <dbReference type="NCBI Taxonomy" id="3236988"/>
    <lineage>
        <taxon>Bacteria</taxon>
        <taxon>Pseudomonadati</taxon>
        <taxon>Pseudomonadota</taxon>
        <taxon>Gammaproteobacteria</taxon>
        <taxon>Pseudomonadales</taxon>
        <taxon>Pseudomonadaceae</taxon>
        <taxon>Pseudomonas</taxon>
    </lineage>
</organism>
<name>A0AB39HR67_9PSED</name>
<gene>
    <name evidence="1" type="ORF">AB4Y39_13270</name>
</gene>
<dbReference type="RefSeq" id="WP_280042027.1">
    <property type="nucleotide sequence ID" value="NZ_CP162607.1"/>
</dbReference>
<reference evidence="1" key="1">
    <citation type="submission" date="2024-07" db="EMBL/GenBank/DDBJ databases">
        <title>Identification and characteristics of a novel species of coltsfoot's symbiotic bacteria.</title>
        <authorList>
            <person name="Juszczyk A."/>
            <person name="Jasielczuk I."/>
            <person name="Gurgul A."/>
            <person name="Rogala M."/>
            <person name="Kowalczyk A."/>
            <person name="Szmatola T."/>
            <person name="Kosecka-Strojek M."/>
            <person name="Arent Z."/>
            <person name="Latowski D."/>
        </authorList>
    </citation>
    <scope>NUCLEOTIDE SEQUENCE</scope>
    <source>
        <strain evidence="1">Hg7Tf</strain>
    </source>
</reference>
<dbReference type="AlphaFoldDB" id="A0AB39HR67"/>
<accession>A0AB39HR67</accession>
<dbReference type="EMBL" id="CP162607">
    <property type="protein sequence ID" value="XDK34704.1"/>
    <property type="molecule type" value="Genomic_DNA"/>
</dbReference>
<evidence type="ECO:0000313" key="1">
    <source>
        <dbReference type="EMBL" id="XDK34704.1"/>
    </source>
</evidence>
<protein>
    <submittedName>
        <fullName evidence="1">Uncharacterized protein</fullName>
    </submittedName>
</protein>
<proteinExistence type="predicted"/>